<feature type="compositionally biased region" description="Polar residues" evidence="1">
    <location>
        <begin position="9"/>
        <end position="20"/>
    </location>
</feature>
<protein>
    <submittedName>
        <fullName evidence="2">Uncharacterized protein</fullName>
    </submittedName>
</protein>
<comment type="caution">
    <text evidence="2">The sequence shown here is derived from an EMBL/GenBank/DDBJ whole genome shotgun (WGS) entry which is preliminary data.</text>
</comment>
<feature type="region of interest" description="Disordered" evidence="1">
    <location>
        <begin position="1"/>
        <end position="40"/>
    </location>
</feature>
<reference evidence="2" key="1">
    <citation type="submission" date="2023-06" db="EMBL/GenBank/DDBJ databases">
        <title>Genome-scale phylogeny and comparative genomics of the fungal order Sordariales.</title>
        <authorList>
            <consortium name="Lawrence Berkeley National Laboratory"/>
            <person name="Hensen N."/>
            <person name="Bonometti L."/>
            <person name="Westerberg I."/>
            <person name="Brannstrom I.O."/>
            <person name="Guillou S."/>
            <person name="Cros-Aarteil S."/>
            <person name="Calhoun S."/>
            <person name="Haridas S."/>
            <person name="Kuo A."/>
            <person name="Mondo S."/>
            <person name="Pangilinan J."/>
            <person name="Riley R."/>
            <person name="Labutti K."/>
            <person name="Andreopoulos B."/>
            <person name="Lipzen A."/>
            <person name="Chen C."/>
            <person name="Yanf M."/>
            <person name="Daum C."/>
            <person name="Ng V."/>
            <person name="Clum A."/>
            <person name="Steindorff A."/>
            <person name="Ohm R."/>
            <person name="Martin F."/>
            <person name="Silar P."/>
            <person name="Natvig D."/>
            <person name="Lalanne C."/>
            <person name="Gautier V."/>
            <person name="Ament-Velasquez S.L."/>
            <person name="Kruys A."/>
            <person name="Hutchinson M.I."/>
            <person name="Powell A.J."/>
            <person name="Barry K."/>
            <person name="Miller A.N."/>
            <person name="Grigoriev I.V."/>
            <person name="Debuchy R."/>
            <person name="Gladieux P."/>
            <person name="Thoren M.H."/>
            <person name="Johannesson H."/>
        </authorList>
    </citation>
    <scope>NUCLEOTIDE SEQUENCE</scope>
    <source>
        <strain evidence="2">SMH4607-1</strain>
    </source>
</reference>
<dbReference type="EMBL" id="JAUKUA010000002">
    <property type="protein sequence ID" value="KAK0725688.1"/>
    <property type="molecule type" value="Genomic_DNA"/>
</dbReference>
<evidence type="ECO:0000256" key="1">
    <source>
        <dbReference type="SAM" id="MobiDB-lite"/>
    </source>
</evidence>
<feature type="region of interest" description="Disordered" evidence="1">
    <location>
        <begin position="111"/>
        <end position="159"/>
    </location>
</feature>
<accession>A0AA40E7W1</accession>
<dbReference type="AlphaFoldDB" id="A0AA40E7W1"/>
<proteinExistence type="predicted"/>
<evidence type="ECO:0000313" key="2">
    <source>
        <dbReference type="EMBL" id="KAK0725688.1"/>
    </source>
</evidence>
<sequence length="159" mass="17340">MRGKCDMSPYNTEFPLSTPQREPPTPSASSRNTPVADDDEIQLCLRGMPFSIPEVVTTDYASRNKGPLAKIDILTEKAVTVIFVATETPYSKITERHSKRKHSRLPLPLVIWSPSSAPESGTGRDLASPEARLCPGSSSECGFRASQVSPRPKLRSGGR</sequence>
<dbReference type="Proteomes" id="UP001172102">
    <property type="component" value="Unassembled WGS sequence"/>
</dbReference>
<gene>
    <name evidence="2" type="ORF">B0H67DRAFT_659422</name>
</gene>
<keyword evidence="3" id="KW-1185">Reference proteome</keyword>
<organism evidence="2 3">
    <name type="scientific">Lasiosphaeris hirsuta</name>
    <dbReference type="NCBI Taxonomy" id="260670"/>
    <lineage>
        <taxon>Eukaryota</taxon>
        <taxon>Fungi</taxon>
        <taxon>Dikarya</taxon>
        <taxon>Ascomycota</taxon>
        <taxon>Pezizomycotina</taxon>
        <taxon>Sordariomycetes</taxon>
        <taxon>Sordariomycetidae</taxon>
        <taxon>Sordariales</taxon>
        <taxon>Lasiosphaeriaceae</taxon>
        <taxon>Lasiosphaeris</taxon>
    </lineage>
</organism>
<evidence type="ECO:0000313" key="3">
    <source>
        <dbReference type="Proteomes" id="UP001172102"/>
    </source>
</evidence>
<name>A0AA40E7W1_9PEZI</name>